<dbReference type="OrthoDB" id="10505594at2759"/>
<dbReference type="EMBL" id="LSSN01005832">
    <property type="protein sequence ID" value="OMJ08307.1"/>
    <property type="molecule type" value="Genomic_DNA"/>
</dbReference>
<protein>
    <submittedName>
        <fullName evidence="1">Uncharacterized protein</fullName>
    </submittedName>
</protein>
<proteinExistence type="predicted"/>
<dbReference type="Proteomes" id="UP000187283">
    <property type="component" value="Unassembled WGS sequence"/>
</dbReference>
<name>A0A1R1X142_9FUNG</name>
<comment type="caution">
    <text evidence="1">The sequence shown here is derived from an EMBL/GenBank/DDBJ whole genome shotgun (WGS) entry which is preliminary data.</text>
</comment>
<reference evidence="1 2" key="1">
    <citation type="submission" date="2017-01" db="EMBL/GenBank/DDBJ databases">
        <authorList>
            <person name="Mah S.A."/>
            <person name="Swanson W.J."/>
            <person name="Moy G.W."/>
            <person name="Vacquier V.D."/>
        </authorList>
    </citation>
    <scope>NUCLEOTIDE SEQUENCE [LARGE SCALE GENOMIC DNA]</scope>
    <source>
        <strain evidence="1 2">GSMNP</strain>
    </source>
</reference>
<keyword evidence="2" id="KW-1185">Reference proteome</keyword>
<sequence length="139" mass="15597">MAIIRQSLRGSVQALESQVYCFRPGILGLICPLCTALYPGEATDRRSPHKTQTTISSHNKYDPSMRTAERHQRLHLCSGAALHQRSHEQPSLRKAQPIEPVCKCRIVADLRAHLNPAFLSASAVSPIRIEWMYTFGISF</sequence>
<evidence type="ECO:0000313" key="1">
    <source>
        <dbReference type="EMBL" id="OMJ08307.1"/>
    </source>
</evidence>
<gene>
    <name evidence="1" type="ORF">AYI70_g11627</name>
</gene>
<evidence type="ECO:0000313" key="2">
    <source>
        <dbReference type="Proteomes" id="UP000187283"/>
    </source>
</evidence>
<dbReference type="AlphaFoldDB" id="A0A1R1X142"/>
<accession>A0A1R1X142</accession>
<organism evidence="1 2">
    <name type="scientific">Smittium culicis</name>
    <dbReference type="NCBI Taxonomy" id="133412"/>
    <lineage>
        <taxon>Eukaryota</taxon>
        <taxon>Fungi</taxon>
        <taxon>Fungi incertae sedis</taxon>
        <taxon>Zoopagomycota</taxon>
        <taxon>Kickxellomycotina</taxon>
        <taxon>Harpellomycetes</taxon>
        <taxon>Harpellales</taxon>
        <taxon>Legeriomycetaceae</taxon>
        <taxon>Smittium</taxon>
    </lineage>
</organism>